<dbReference type="GO" id="GO:0031932">
    <property type="term" value="C:TORC2 complex"/>
    <property type="evidence" value="ECO:0000318"/>
    <property type="project" value="GO_Central"/>
</dbReference>
<dbReference type="Pfam" id="PF16978">
    <property type="entry name" value="CRIM"/>
    <property type="match status" value="1"/>
</dbReference>
<gene>
    <name evidence="5" type="primary">WBGene00274824</name>
</gene>
<organism evidence="5 6">
    <name type="scientific">Pristionchus pacificus</name>
    <name type="common">Parasitic nematode worm</name>
    <dbReference type="NCBI Taxonomy" id="54126"/>
    <lineage>
        <taxon>Eukaryota</taxon>
        <taxon>Metazoa</taxon>
        <taxon>Ecdysozoa</taxon>
        <taxon>Nematoda</taxon>
        <taxon>Chromadorea</taxon>
        <taxon>Rhabditida</taxon>
        <taxon>Rhabditina</taxon>
        <taxon>Diplogasteromorpha</taxon>
        <taxon>Diplogasteroidea</taxon>
        <taxon>Neodiplogasteridae</taxon>
        <taxon>Pristionchus</taxon>
    </lineage>
</organism>
<keyword evidence="6" id="KW-1185">Reference proteome</keyword>
<dbReference type="InterPro" id="IPR057339">
    <property type="entry name" value="RBD_SIN1"/>
</dbReference>
<reference evidence="5" key="2">
    <citation type="submission" date="2022-06" db="UniProtKB">
        <authorList>
            <consortium name="EnsemblMetazoa"/>
        </authorList>
    </citation>
    <scope>IDENTIFICATION</scope>
    <source>
        <strain evidence="5">PS312</strain>
    </source>
</reference>
<accession>A0A2A6CX83</accession>
<dbReference type="EnsemblMetazoa" id="PPA36455.1">
    <property type="protein sequence ID" value="PPA36455.1"/>
    <property type="gene ID" value="WBGene00274824"/>
</dbReference>
<dbReference type="Pfam" id="PF25322">
    <property type="entry name" value="RBD_SIN1"/>
    <property type="match status" value="1"/>
</dbReference>
<accession>A0A8R1UN48</accession>
<evidence type="ECO:0000313" key="6">
    <source>
        <dbReference type="Proteomes" id="UP000005239"/>
    </source>
</evidence>
<protein>
    <submittedName>
        <fullName evidence="5">Sinh-1</fullName>
    </submittedName>
</protein>
<dbReference type="OrthoDB" id="241990at2759"/>
<comment type="similarity">
    <text evidence="1">Belongs to the SIN1 family.</text>
</comment>
<dbReference type="GO" id="GO:0005737">
    <property type="term" value="C:cytoplasm"/>
    <property type="evidence" value="ECO:0000318"/>
    <property type="project" value="GO_Central"/>
</dbReference>
<evidence type="ECO:0000259" key="4">
    <source>
        <dbReference type="Pfam" id="PF25322"/>
    </source>
</evidence>
<feature type="domain" description="Target of rapamycin complex 2 subunit MAPKAP1-like Ras-binding" evidence="4">
    <location>
        <begin position="296"/>
        <end position="369"/>
    </location>
</feature>
<dbReference type="PANTHER" id="PTHR13335">
    <property type="entry name" value="TARGET OF RAPAMYCIN COMPLEX 2 SUBUNIT MAPKAP1"/>
    <property type="match status" value="1"/>
</dbReference>
<reference evidence="6" key="1">
    <citation type="journal article" date="2008" name="Nat. Genet.">
        <title>The Pristionchus pacificus genome provides a unique perspective on nematode lifestyle and parasitism.</title>
        <authorList>
            <person name="Dieterich C."/>
            <person name="Clifton S.W."/>
            <person name="Schuster L.N."/>
            <person name="Chinwalla A."/>
            <person name="Delehaunty K."/>
            <person name="Dinkelacker I."/>
            <person name="Fulton L."/>
            <person name="Fulton R."/>
            <person name="Godfrey J."/>
            <person name="Minx P."/>
            <person name="Mitreva M."/>
            <person name="Roeseler W."/>
            <person name="Tian H."/>
            <person name="Witte H."/>
            <person name="Yang S.P."/>
            <person name="Wilson R.K."/>
            <person name="Sommer R.J."/>
        </authorList>
    </citation>
    <scope>NUCLEOTIDE SEQUENCE [LARGE SCALE GENOMIC DNA]</scope>
    <source>
        <strain evidence="6">PS312</strain>
    </source>
</reference>
<dbReference type="GO" id="GO:0005886">
    <property type="term" value="C:plasma membrane"/>
    <property type="evidence" value="ECO:0000318"/>
    <property type="project" value="GO_Central"/>
</dbReference>
<feature type="region of interest" description="Disordered" evidence="2">
    <location>
        <begin position="46"/>
        <end position="66"/>
    </location>
</feature>
<dbReference type="GO" id="GO:0005546">
    <property type="term" value="F:phosphatidylinositol-4,5-bisphosphate binding"/>
    <property type="evidence" value="ECO:0000318"/>
    <property type="project" value="GO_Central"/>
</dbReference>
<dbReference type="InterPro" id="IPR008828">
    <property type="entry name" value="Sin1/Avo1"/>
</dbReference>
<dbReference type="Proteomes" id="UP000005239">
    <property type="component" value="Unassembled WGS sequence"/>
</dbReference>
<name>A0A2A6CX83_PRIPA</name>
<dbReference type="InterPro" id="IPR031567">
    <property type="entry name" value="CRIM_dom"/>
</dbReference>
<dbReference type="PANTHER" id="PTHR13335:SF1">
    <property type="entry name" value="TARGET OF RAPAMYCIN COMPLEX 2 SUBUNIT MAPKAP1"/>
    <property type="match status" value="1"/>
</dbReference>
<evidence type="ECO:0000313" key="5">
    <source>
        <dbReference type="EnsemblMetazoa" id="PPA36455.1"/>
    </source>
</evidence>
<dbReference type="GO" id="GO:0038203">
    <property type="term" value="P:TORC2 signaling"/>
    <property type="evidence" value="ECO:0000318"/>
    <property type="project" value="GO_Central"/>
</dbReference>
<sequence>MAYLDDDEIIATIRHEMRLEDEDGRCNDVLPAVFRRAKNGGLPLDFRSLKRGDEDDEDGRQSPGYTIPMEEEVSSTKELITTRLRSRTTDSGQLNEELEAQRNKAECSLEADRVMYVERSAAEIEERLRARQQGRKSALSRALDNADSAAAAAGPEAAYRAYAVHDADGQGPSSQSKRILIVYAIPEAEREDGEVMTITISIKSSATVADLIGLACYKFAERTGVAPSAPLDSLQLYIAEESGEIDDEFPPMETHKTIAEFGFQVLALRAEEGGSSSRRGAAAVSLAAVIYIPGRDGVRYTIDLPTAQQTLRWLRDEAVKRKIEDAKTERARTYIQMATYNLELLDKAEPLDLDKTIASTGTSEFVLIRRNSSRGDWHPRGSVGAAAAVVADYAPPPTPSGAMGGMGFDFPLAVSASVRPLASIGNEESAIAAFTVDRLHKYKNKWPAHLVLRWNWIEVTPVPTERRLSNRFQGGGQKSNMIAWEDLADAKMRERRNPSGGLPIVQLSITWLPAPGVAQTPTTPLRKTSAMLFDLNTSPPSSAPLSMSGAAQTLQEISSRYKDADKWKVLNVEMLSYAEGDRAVRLLNDGIKQRNSAVSQAFLHSSNGDIRPGAAADAAISFQRTLSSARPRKGAKPERKSSIMQLTSGIGRMFTKRD</sequence>
<evidence type="ECO:0000256" key="2">
    <source>
        <dbReference type="SAM" id="MobiDB-lite"/>
    </source>
</evidence>
<feature type="domain" description="CRIM" evidence="3">
    <location>
        <begin position="136"/>
        <end position="268"/>
    </location>
</feature>
<proteinExistence type="inferred from homology"/>
<evidence type="ECO:0000256" key="1">
    <source>
        <dbReference type="ARBA" id="ARBA00009407"/>
    </source>
</evidence>
<dbReference type="AlphaFoldDB" id="A0A2A6CX83"/>
<evidence type="ECO:0000259" key="3">
    <source>
        <dbReference type="Pfam" id="PF16978"/>
    </source>
</evidence>